<dbReference type="InterPro" id="IPR000089">
    <property type="entry name" value="Biotin_lipoyl"/>
</dbReference>
<name>A0A1D8UST3_9PROT</name>
<dbReference type="GO" id="GO:0047372">
    <property type="term" value="F:monoacylglycerol lipase activity"/>
    <property type="evidence" value="ECO:0007669"/>
    <property type="project" value="TreeGrafter"/>
</dbReference>
<dbReference type="CDD" id="cd06849">
    <property type="entry name" value="lipoyl_domain"/>
    <property type="match status" value="1"/>
</dbReference>
<dbReference type="InterPro" id="IPR000073">
    <property type="entry name" value="AB_hydrolase_1"/>
</dbReference>
<dbReference type="Proteomes" id="UP000179145">
    <property type="component" value="Chromosome"/>
</dbReference>
<dbReference type="EMBL" id="CP014674">
    <property type="protein sequence ID" value="AOX16557.1"/>
    <property type="molecule type" value="Genomic_DNA"/>
</dbReference>
<dbReference type="NCBIfam" id="NF011457">
    <property type="entry name" value="PRK14875.1"/>
    <property type="match status" value="1"/>
</dbReference>
<dbReference type="Gene3D" id="2.40.50.100">
    <property type="match status" value="1"/>
</dbReference>
<organism evidence="1 2">
    <name type="scientific">Kozakia baliensis</name>
    <dbReference type="NCBI Taxonomy" id="153496"/>
    <lineage>
        <taxon>Bacteria</taxon>
        <taxon>Pseudomonadati</taxon>
        <taxon>Pseudomonadota</taxon>
        <taxon>Alphaproteobacteria</taxon>
        <taxon>Acetobacterales</taxon>
        <taxon>Acetobacteraceae</taxon>
        <taxon>Kozakia</taxon>
    </lineage>
</organism>
<dbReference type="Pfam" id="PF00561">
    <property type="entry name" value="Abhydrolase_1"/>
    <property type="match status" value="1"/>
</dbReference>
<evidence type="ECO:0000313" key="1">
    <source>
        <dbReference type="EMBL" id="AOX16557.1"/>
    </source>
</evidence>
<dbReference type="PANTHER" id="PTHR43798:SF5">
    <property type="entry name" value="MONOACYLGLYCEROL LIPASE ABHD6"/>
    <property type="match status" value="1"/>
</dbReference>
<keyword evidence="2" id="KW-1185">Reference proteome</keyword>
<dbReference type="RefSeq" id="WP_070402304.1">
    <property type="nucleotide sequence ID" value="NZ_BJVW01000018.1"/>
</dbReference>
<accession>A0A1D8UST3</accession>
<dbReference type="eggNOG" id="COG0508">
    <property type="taxonomic scope" value="Bacteria"/>
</dbReference>
<proteinExistence type="predicted"/>
<dbReference type="eggNOG" id="COG2267">
    <property type="taxonomic scope" value="Bacteria"/>
</dbReference>
<dbReference type="InterPro" id="IPR050266">
    <property type="entry name" value="AB_hydrolase_sf"/>
</dbReference>
<dbReference type="Gene3D" id="3.40.50.1820">
    <property type="entry name" value="alpha/beta hydrolase"/>
    <property type="match status" value="1"/>
</dbReference>
<dbReference type="SUPFAM" id="SSF51230">
    <property type="entry name" value="Single hybrid motif"/>
    <property type="match status" value="1"/>
</dbReference>
<dbReference type="GO" id="GO:0046464">
    <property type="term" value="P:acylglycerol catabolic process"/>
    <property type="evidence" value="ECO:0007669"/>
    <property type="project" value="TreeGrafter"/>
</dbReference>
<protein>
    <submittedName>
        <fullName evidence="1">Acetoin dehydrogenase</fullName>
    </submittedName>
</protein>
<dbReference type="GO" id="GO:0016020">
    <property type="term" value="C:membrane"/>
    <property type="evidence" value="ECO:0007669"/>
    <property type="project" value="TreeGrafter"/>
</dbReference>
<dbReference type="STRING" id="153496.A0U89_04800"/>
<dbReference type="AlphaFoldDB" id="A0A1D8UST3"/>
<dbReference type="Pfam" id="PF00364">
    <property type="entry name" value="Biotin_lipoyl"/>
    <property type="match status" value="1"/>
</dbReference>
<dbReference type="KEGG" id="kba:A0U89_04800"/>
<dbReference type="InterPro" id="IPR011053">
    <property type="entry name" value="Single_hybrid_motif"/>
</dbReference>
<dbReference type="PROSITE" id="PS50968">
    <property type="entry name" value="BIOTINYL_LIPOYL"/>
    <property type="match status" value="1"/>
</dbReference>
<dbReference type="PANTHER" id="PTHR43798">
    <property type="entry name" value="MONOACYLGLYCEROL LIPASE"/>
    <property type="match status" value="1"/>
</dbReference>
<dbReference type="InterPro" id="IPR029058">
    <property type="entry name" value="AB_hydrolase_fold"/>
</dbReference>
<reference evidence="1 2" key="1">
    <citation type="journal article" date="2016" name="Microb. Cell Fact.">
        <title>Dissection of exopolysaccharide biosynthesis in Kozakia baliensis.</title>
        <authorList>
            <person name="Brandt J.U."/>
            <person name="Jakob F."/>
            <person name="Behr J."/>
            <person name="Geissler A.J."/>
            <person name="Vogel R.F."/>
        </authorList>
    </citation>
    <scope>NUCLEOTIDE SEQUENCE [LARGE SCALE GENOMIC DNA]</scope>
    <source>
        <strain evidence="1 2">DSM 14400</strain>
    </source>
</reference>
<dbReference type="OrthoDB" id="9804723at2"/>
<evidence type="ECO:0000313" key="2">
    <source>
        <dbReference type="Proteomes" id="UP000179145"/>
    </source>
</evidence>
<gene>
    <name evidence="1" type="ORF">A0U89_04800</name>
</gene>
<dbReference type="SUPFAM" id="SSF53474">
    <property type="entry name" value="alpha/beta-Hydrolases"/>
    <property type="match status" value="1"/>
</dbReference>
<dbReference type="PRINTS" id="PR00111">
    <property type="entry name" value="ABHYDROLASE"/>
</dbReference>
<sequence>MADTITPLTMPKFGLAMTEGKIASWNVQPGDTVDTGEEIVDIETTKITNGYESPIAGILRRQVAPEGETLPVGALIGVLADKETNDTDIDAFIAKFQSEFSSGAEEEEKDTESEPTIVEVGPLKLRVQTIGHGEETPILFIHGFGGDLTNWMLNQSSLANNRRSISFDLPGHGGSTKDVGDGKTSNFATTTSGLLDALNIEKAHIVGHSLGGAIALRLAEAHPQKVASLTLIAPVGLEKEIDKSFIDGFVTADRRKTLEPVLQKLVADKALISRNMVEGIIRFKRLDGATKSLQTIAEACFPDGQQVEDLRGILAGFNGPAQVIWGADDEILSADGAKNLPDKVKVTIVAGTGHMPQLEKASEVNALITNFIGK</sequence>